<dbReference type="EMBL" id="JABBWG010000017">
    <property type="protein sequence ID" value="KAG1816007.1"/>
    <property type="molecule type" value="Genomic_DNA"/>
</dbReference>
<reference evidence="2" key="1">
    <citation type="journal article" date="2020" name="New Phytol.">
        <title>Comparative genomics reveals dynamic genome evolution in host specialist ectomycorrhizal fungi.</title>
        <authorList>
            <person name="Lofgren L.A."/>
            <person name="Nguyen N.H."/>
            <person name="Vilgalys R."/>
            <person name="Ruytinx J."/>
            <person name="Liao H.L."/>
            <person name="Branco S."/>
            <person name="Kuo A."/>
            <person name="LaButti K."/>
            <person name="Lipzen A."/>
            <person name="Andreopoulos W."/>
            <person name="Pangilinan J."/>
            <person name="Riley R."/>
            <person name="Hundley H."/>
            <person name="Na H."/>
            <person name="Barry K."/>
            <person name="Grigoriev I.V."/>
            <person name="Stajich J.E."/>
            <person name="Kennedy P.G."/>
        </authorList>
    </citation>
    <scope>NUCLEOTIDE SEQUENCE</scope>
    <source>
        <strain evidence="2">MN1</strain>
    </source>
</reference>
<dbReference type="RefSeq" id="XP_041192813.1">
    <property type="nucleotide sequence ID" value="XM_041342636.1"/>
</dbReference>
<name>A0A9P7EAB7_9AGAM</name>
<dbReference type="OrthoDB" id="2682673at2759"/>
<sequence>MSVIKKLQETWTSSSITTLFRIGSLASTPSRQAFQSPVAGFSWRLVVHHGREPPHRPKQRLVRPSKYQLFFNSCNCPGTWHGTPVKVTVSIPSHLDSDTPFCINPIGTVLGTELLISTCSGLQLQDALVSLEVTFTNPLTCNLLDVLANGVLIPGAPLATSAKEPFVPQACCALRALEQSLKTGTSFDVVFQAYTRRLSPGSVTRPIPIYANTAVLQTTTILPDFAEEDLDFSSLFELSESDTLPFISLESYEYESDSDLEDDSDNHSGNSSNHNNLAVVQPAEELVTGDEAAASHDERSLTPESPEGLFIC</sequence>
<dbReference type="Proteomes" id="UP000807769">
    <property type="component" value="Unassembled WGS sequence"/>
</dbReference>
<dbReference type="AlphaFoldDB" id="A0A9P7EAB7"/>
<feature type="compositionally biased region" description="Low complexity" evidence="1">
    <location>
        <begin position="267"/>
        <end position="276"/>
    </location>
</feature>
<evidence type="ECO:0000256" key="1">
    <source>
        <dbReference type="SAM" id="MobiDB-lite"/>
    </source>
</evidence>
<gene>
    <name evidence="2" type="ORF">BJ212DRAFT_207181</name>
</gene>
<evidence type="ECO:0000313" key="3">
    <source>
        <dbReference type="Proteomes" id="UP000807769"/>
    </source>
</evidence>
<dbReference type="GeneID" id="64636652"/>
<accession>A0A9P7EAB7</accession>
<evidence type="ECO:0000313" key="2">
    <source>
        <dbReference type="EMBL" id="KAG1816007.1"/>
    </source>
</evidence>
<feature type="compositionally biased region" description="Acidic residues" evidence="1">
    <location>
        <begin position="255"/>
        <end position="264"/>
    </location>
</feature>
<keyword evidence="3" id="KW-1185">Reference proteome</keyword>
<proteinExistence type="predicted"/>
<feature type="region of interest" description="Disordered" evidence="1">
    <location>
        <begin position="255"/>
        <end position="312"/>
    </location>
</feature>
<comment type="caution">
    <text evidence="2">The sequence shown here is derived from an EMBL/GenBank/DDBJ whole genome shotgun (WGS) entry which is preliminary data.</text>
</comment>
<protein>
    <submittedName>
        <fullName evidence="2">Uncharacterized protein</fullName>
    </submittedName>
</protein>
<organism evidence="2 3">
    <name type="scientific">Suillus subaureus</name>
    <dbReference type="NCBI Taxonomy" id="48587"/>
    <lineage>
        <taxon>Eukaryota</taxon>
        <taxon>Fungi</taxon>
        <taxon>Dikarya</taxon>
        <taxon>Basidiomycota</taxon>
        <taxon>Agaricomycotina</taxon>
        <taxon>Agaricomycetes</taxon>
        <taxon>Agaricomycetidae</taxon>
        <taxon>Boletales</taxon>
        <taxon>Suillineae</taxon>
        <taxon>Suillaceae</taxon>
        <taxon>Suillus</taxon>
    </lineage>
</organism>